<dbReference type="Pfam" id="PF05275">
    <property type="entry name" value="CopB"/>
    <property type="match status" value="1"/>
</dbReference>
<organism evidence="3 4">
    <name type="scientific">Zeimonas arvi</name>
    <dbReference type="NCBI Taxonomy" id="2498847"/>
    <lineage>
        <taxon>Bacteria</taxon>
        <taxon>Pseudomonadati</taxon>
        <taxon>Pseudomonadota</taxon>
        <taxon>Betaproteobacteria</taxon>
        <taxon>Burkholderiales</taxon>
        <taxon>Burkholderiaceae</taxon>
        <taxon>Zeimonas</taxon>
    </lineage>
</organism>
<name>A0A5C8NSI8_9BURK</name>
<accession>A0A5C8NSI8</accession>
<dbReference type="RefSeq" id="WP_147705585.1">
    <property type="nucleotide sequence ID" value="NZ_VDUY01000007.1"/>
</dbReference>
<feature type="region of interest" description="Disordered" evidence="1">
    <location>
        <begin position="37"/>
        <end position="56"/>
    </location>
</feature>
<dbReference type="OrthoDB" id="9778934at2"/>
<comment type="caution">
    <text evidence="3">The sequence shown here is derived from an EMBL/GenBank/DDBJ whole genome shotgun (WGS) entry which is preliminary data.</text>
</comment>
<dbReference type="GO" id="GO:0005507">
    <property type="term" value="F:copper ion binding"/>
    <property type="evidence" value="ECO:0007669"/>
    <property type="project" value="InterPro"/>
</dbReference>
<dbReference type="InterPro" id="IPR007939">
    <property type="entry name" value="Cu-R_B_prcur"/>
</dbReference>
<feature type="signal peptide" evidence="2">
    <location>
        <begin position="1"/>
        <end position="31"/>
    </location>
</feature>
<keyword evidence="2" id="KW-0732">Signal</keyword>
<feature type="chain" id="PRO_5023082886" evidence="2">
    <location>
        <begin position="32"/>
        <end position="325"/>
    </location>
</feature>
<reference evidence="3 4" key="1">
    <citation type="submission" date="2019-06" db="EMBL/GenBank/DDBJ databases">
        <title>Quisquiliibacterium sp. nov., isolated from a maize field.</title>
        <authorList>
            <person name="Lin S.-Y."/>
            <person name="Tsai C.-F."/>
            <person name="Young C.-C."/>
        </authorList>
    </citation>
    <scope>NUCLEOTIDE SEQUENCE [LARGE SCALE GENOMIC DNA]</scope>
    <source>
        <strain evidence="3 4">CC-CFT501</strain>
    </source>
</reference>
<dbReference type="EMBL" id="VDUY01000007">
    <property type="protein sequence ID" value="TXL63891.1"/>
    <property type="molecule type" value="Genomic_DNA"/>
</dbReference>
<keyword evidence="4" id="KW-1185">Reference proteome</keyword>
<protein>
    <submittedName>
        <fullName evidence="3">Copper resistance protein B</fullName>
    </submittedName>
</protein>
<proteinExistence type="predicted"/>
<evidence type="ECO:0000313" key="3">
    <source>
        <dbReference type="EMBL" id="TXL63891.1"/>
    </source>
</evidence>
<sequence length="325" mass="35412">MSQRERVSMIGKQIIPAIVTTAMASATAAWAQVPTSREGVADHGAHHDSRGEATAPVRAAQPDAQLGAGMDHGAMSPPANATGSAEPRDPDAYSEGFVRGTGQYALTNVPKLTLADEQSFTSLLVDRLERFDGRDGNGLSYDAQAWFGRTYDRAVVKAEGERSGGTLEHASAELLWSHAISSYWNTQLGLRYDSGTGPGREWLAFGIQGLAPYWFEVDATFYIGKDGRTAFNFEAEYELLLTQRLILQPRIEVSAYGKADPALDIGSGLSEGAAGIRLRYEITRQFAPYVGVEWIRKFGDTADLSRNAGDRVSDTRWVAGVRLWF</sequence>
<feature type="region of interest" description="Disordered" evidence="1">
    <location>
        <begin position="67"/>
        <end position="96"/>
    </location>
</feature>
<evidence type="ECO:0000256" key="1">
    <source>
        <dbReference type="SAM" id="MobiDB-lite"/>
    </source>
</evidence>
<evidence type="ECO:0000256" key="2">
    <source>
        <dbReference type="SAM" id="SignalP"/>
    </source>
</evidence>
<dbReference type="AlphaFoldDB" id="A0A5C8NSI8"/>
<dbReference type="GO" id="GO:0006878">
    <property type="term" value="P:intracellular copper ion homeostasis"/>
    <property type="evidence" value="ECO:0007669"/>
    <property type="project" value="InterPro"/>
</dbReference>
<dbReference type="Proteomes" id="UP000321548">
    <property type="component" value="Unassembled WGS sequence"/>
</dbReference>
<gene>
    <name evidence="3" type="ORF">FHP08_16500</name>
</gene>
<dbReference type="GO" id="GO:0009279">
    <property type="term" value="C:cell outer membrane"/>
    <property type="evidence" value="ECO:0007669"/>
    <property type="project" value="InterPro"/>
</dbReference>
<evidence type="ECO:0000313" key="4">
    <source>
        <dbReference type="Proteomes" id="UP000321548"/>
    </source>
</evidence>
<feature type="compositionally biased region" description="Basic and acidic residues" evidence="1">
    <location>
        <begin position="39"/>
        <end position="51"/>
    </location>
</feature>